<feature type="region of interest" description="Disordered" evidence="1">
    <location>
        <begin position="76"/>
        <end position="99"/>
    </location>
</feature>
<dbReference type="AlphaFoldDB" id="A0ABD0M571"/>
<name>A0ABD0M571_9CAEN</name>
<evidence type="ECO:0000313" key="2">
    <source>
        <dbReference type="EMBL" id="KAK7506903.1"/>
    </source>
</evidence>
<organism evidence="2 3">
    <name type="scientific">Batillaria attramentaria</name>
    <dbReference type="NCBI Taxonomy" id="370345"/>
    <lineage>
        <taxon>Eukaryota</taxon>
        <taxon>Metazoa</taxon>
        <taxon>Spiralia</taxon>
        <taxon>Lophotrochozoa</taxon>
        <taxon>Mollusca</taxon>
        <taxon>Gastropoda</taxon>
        <taxon>Caenogastropoda</taxon>
        <taxon>Sorbeoconcha</taxon>
        <taxon>Cerithioidea</taxon>
        <taxon>Batillariidae</taxon>
        <taxon>Batillaria</taxon>
    </lineage>
</organism>
<evidence type="ECO:0000313" key="3">
    <source>
        <dbReference type="Proteomes" id="UP001519460"/>
    </source>
</evidence>
<proteinExistence type="predicted"/>
<evidence type="ECO:0000256" key="1">
    <source>
        <dbReference type="SAM" id="MobiDB-lite"/>
    </source>
</evidence>
<keyword evidence="3" id="KW-1185">Reference proteome</keyword>
<accession>A0ABD0M571</accession>
<dbReference type="Proteomes" id="UP001519460">
    <property type="component" value="Unassembled WGS sequence"/>
</dbReference>
<reference evidence="2 3" key="1">
    <citation type="journal article" date="2023" name="Sci. Data">
        <title>Genome assembly of the Korean intertidal mud-creeper Batillaria attramentaria.</title>
        <authorList>
            <person name="Patra A.K."/>
            <person name="Ho P.T."/>
            <person name="Jun S."/>
            <person name="Lee S.J."/>
            <person name="Kim Y."/>
            <person name="Won Y.J."/>
        </authorList>
    </citation>
    <scope>NUCLEOTIDE SEQUENCE [LARGE SCALE GENOMIC DNA]</scope>
    <source>
        <strain evidence="2">Wonlab-2016</strain>
    </source>
</reference>
<comment type="caution">
    <text evidence="2">The sequence shown here is derived from an EMBL/GenBank/DDBJ whole genome shotgun (WGS) entry which is preliminary data.</text>
</comment>
<gene>
    <name evidence="2" type="ORF">BaRGS_00001754</name>
</gene>
<protein>
    <submittedName>
        <fullName evidence="2">Uncharacterized protein</fullName>
    </submittedName>
</protein>
<sequence length="99" mass="11065">MDDGARAYGPARVFSLHARAKSRATRKIRKNTPDRMKTMLDDESQSWLAGTGHDHQTSNARGAGWWGVWKICLPERPGGQKAQDESRGIRRSPAESPCF</sequence>
<dbReference type="EMBL" id="JACVVK020000005">
    <property type="protein sequence ID" value="KAK7506903.1"/>
    <property type="molecule type" value="Genomic_DNA"/>
</dbReference>